<dbReference type="Pfam" id="PF05175">
    <property type="entry name" value="MTS"/>
    <property type="match status" value="1"/>
</dbReference>
<dbReference type="GO" id="GO:0032259">
    <property type="term" value="P:methylation"/>
    <property type="evidence" value="ECO:0007669"/>
    <property type="project" value="UniProtKB-KW"/>
</dbReference>
<dbReference type="RefSeq" id="WP_004383317.1">
    <property type="nucleotide sequence ID" value="NZ_GG698714.1"/>
</dbReference>
<dbReference type="AlphaFoldDB" id="C9MPV4"/>
<evidence type="ECO:0000256" key="4">
    <source>
        <dbReference type="ARBA" id="ARBA00022691"/>
    </source>
</evidence>
<dbReference type="GO" id="GO:0016430">
    <property type="term" value="F:tRNA (adenine-N6)-methyltransferase activity"/>
    <property type="evidence" value="ECO:0007669"/>
    <property type="project" value="UniProtKB-UniRule"/>
</dbReference>
<dbReference type="InterPro" id="IPR022882">
    <property type="entry name" value="tRNA_adenine-N6_MeTrfase"/>
</dbReference>
<dbReference type="GO" id="GO:0005737">
    <property type="term" value="C:cytoplasm"/>
    <property type="evidence" value="ECO:0007669"/>
    <property type="project" value="UniProtKB-SubCell"/>
</dbReference>
<dbReference type="InterPro" id="IPR050210">
    <property type="entry name" value="tRNA_Adenine-N(6)_MTase"/>
</dbReference>
<dbReference type="InterPro" id="IPR029063">
    <property type="entry name" value="SAM-dependent_MTases_sf"/>
</dbReference>
<dbReference type="Proteomes" id="UP000003327">
    <property type="component" value="Unassembled WGS sequence"/>
</dbReference>
<dbReference type="EMBL" id="ACVA01000036">
    <property type="protein sequence ID" value="EEX18457.1"/>
    <property type="molecule type" value="Genomic_DNA"/>
</dbReference>
<evidence type="ECO:0000313" key="8">
    <source>
        <dbReference type="EMBL" id="EEX18457.1"/>
    </source>
</evidence>
<dbReference type="InterPro" id="IPR007848">
    <property type="entry name" value="Small_mtfrase_dom"/>
</dbReference>
<dbReference type="PANTHER" id="PTHR47739:SF1">
    <property type="entry name" value="TRNA1(VAL) (ADENINE(37)-N6)-METHYLTRANSFERASE"/>
    <property type="match status" value="1"/>
</dbReference>
<evidence type="ECO:0000256" key="5">
    <source>
        <dbReference type="ARBA" id="ARBA00022694"/>
    </source>
</evidence>
<dbReference type="PRINTS" id="PR00507">
    <property type="entry name" value="N12N6MTFRASE"/>
</dbReference>
<comment type="subcellular location">
    <subcellularLocation>
        <location evidence="6">Cytoplasm</location>
    </subcellularLocation>
</comment>
<evidence type="ECO:0000256" key="2">
    <source>
        <dbReference type="ARBA" id="ARBA00022603"/>
    </source>
</evidence>
<dbReference type="eggNOG" id="COG4123">
    <property type="taxonomic scope" value="Bacteria"/>
</dbReference>
<accession>C9MPV4</accession>
<dbReference type="PROSITE" id="PS00092">
    <property type="entry name" value="N6_MTASE"/>
    <property type="match status" value="1"/>
</dbReference>
<reference evidence="8 9" key="1">
    <citation type="submission" date="2009-09" db="EMBL/GenBank/DDBJ databases">
        <authorList>
            <person name="Weinstock G."/>
            <person name="Sodergren E."/>
            <person name="Clifton S."/>
            <person name="Fulton L."/>
            <person name="Fulton B."/>
            <person name="Courtney L."/>
            <person name="Fronick C."/>
            <person name="Harrison M."/>
            <person name="Strong C."/>
            <person name="Farmer C."/>
            <person name="Delahaunty K."/>
            <person name="Markovic C."/>
            <person name="Hall O."/>
            <person name="Minx P."/>
            <person name="Tomlinson C."/>
            <person name="Mitreva M."/>
            <person name="Nelson J."/>
            <person name="Hou S."/>
            <person name="Wollam A."/>
            <person name="Pepin K.H."/>
            <person name="Johnson M."/>
            <person name="Bhonagiri V."/>
            <person name="Nash W.E."/>
            <person name="Warren W."/>
            <person name="Chinwalla A."/>
            <person name="Mardis E.R."/>
            <person name="Wilson R.K."/>
        </authorList>
    </citation>
    <scope>NUCLEOTIDE SEQUENCE [LARGE SCALE GENOMIC DNA]</scope>
    <source>
        <strain evidence="8 9">F0319</strain>
    </source>
</reference>
<evidence type="ECO:0000313" key="9">
    <source>
        <dbReference type="Proteomes" id="UP000003327"/>
    </source>
</evidence>
<dbReference type="SUPFAM" id="SSF53335">
    <property type="entry name" value="S-adenosyl-L-methionine-dependent methyltransferases"/>
    <property type="match status" value="1"/>
</dbReference>
<organism evidence="8 9">
    <name type="scientific">Prevotella veroralis F0319</name>
    <dbReference type="NCBI Taxonomy" id="649761"/>
    <lineage>
        <taxon>Bacteria</taxon>
        <taxon>Pseudomonadati</taxon>
        <taxon>Bacteroidota</taxon>
        <taxon>Bacteroidia</taxon>
        <taxon>Bacteroidales</taxon>
        <taxon>Prevotellaceae</taxon>
        <taxon>Prevotella</taxon>
    </lineage>
</organism>
<dbReference type="HOGENOM" id="CLU_061983_0_0_10"/>
<gene>
    <name evidence="8" type="ORF">HMPREF0973_01650</name>
</gene>
<dbReference type="CDD" id="cd02440">
    <property type="entry name" value="AdoMet_MTases"/>
    <property type="match status" value="1"/>
</dbReference>
<dbReference type="Gene3D" id="3.40.50.150">
    <property type="entry name" value="Vaccinia Virus protein VP39"/>
    <property type="match status" value="1"/>
</dbReference>
<dbReference type="GO" id="GO:0008033">
    <property type="term" value="P:tRNA processing"/>
    <property type="evidence" value="ECO:0007669"/>
    <property type="project" value="UniProtKB-UniRule"/>
</dbReference>
<dbReference type="EC" id="2.1.1.223" evidence="6"/>
<dbReference type="STRING" id="649761.HMPREF0973_01650"/>
<dbReference type="GO" id="GO:0003676">
    <property type="term" value="F:nucleic acid binding"/>
    <property type="evidence" value="ECO:0007669"/>
    <property type="project" value="InterPro"/>
</dbReference>
<feature type="domain" description="Methyltransferase small" evidence="7">
    <location>
        <begin position="34"/>
        <end position="162"/>
    </location>
</feature>
<keyword evidence="3 6" id="KW-0808">Transferase</keyword>
<comment type="catalytic activity">
    <reaction evidence="6">
        <text>adenosine(37) in tRNA1(Val) + S-adenosyl-L-methionine = N(6)-methyladenosine(37) in tRNA1(Val) + S-adenosyl-L-homocysteine + H(+)</text>
        <dbReference type="Rhea" id="RHEA:43160"/>
        <dbReference type="Rhea" id="RHEA-COMP:10369"/>
        <dbReference type="Rhea" id="RHEA-COMP:10370"/>
        <dbReference type="ChEBI" id="CHEBI:15378"/>
        <dbReference type="ChEBI" id="CHEBI:57856"/>
        <dbReference type="ChEBI" id="CHEBI:59789"/>
        <dbReference type="ChEBI" id="CHEBI:74411"/>
        <dbReference type="ChEBI" id="CHEBI:74449"/>
        <dbReference type="EC" id="2.1.1.223"/>
    </reaction>
</comment>
<evidence type="ECO:0000256" key="6">
    <source>
        <dbReference type="HAMAP-Rule" id="MF_01872"/>
    </source>
</evidence>
<keyword evidence="4 6" id="KW-0949">S-adenosyl-L-methionine</keyword>
<evidence type="ECO:0000256" key="3">
    <source>
        <dbReference type="ARBA" id="ARBA00022679"/>
    </source>
</evidence>
<dbReference type="InterPro" id="IPR002052">
    <property type="entry name" value="DNA_methylase_N6_adenine_CS"/>
</dbReference>
<comment type="function">
    <text evidence="6">Specifically methylates the adenine in position 37 of tRNA(1)(Val) (anticodon cmo5UAC).</text>
</comment>
<evidence type="ECO:0000256" key="1">
    <source>
        <dbReference type="ARBA" id="ARBA00022490"/>
    </source>
</evidence>
<dbReference type="PANTHER" id="PTHR47739">
    <property type="entry name" value="TRNA1(VAL) (ADENINE(37)-N6)-METHYLTRANSFERASE"/>
    <property type="match status" value="1"/>
</dbReference>
<keyword evidence="2 6" id="KW-0489">Methyltransferase</keyword>
<keyword evidence="9" id="KW-1185">Reference proteome</keyword>
<keyword evidence="1 6" id="KW-0963">Cytoplasm</keyword>
<dbReference type="HAMAP" id="MF_01872">
    <property type="entry name" value="tRNA_methyltr_YfiC"/>
    <property type="match status" value="1"/>
</dbReference>
<evidence type="ECO:0000259" key="7">
    <source>
        <dbReference type="Pfam" id="PF05175"/>
    </source>
</evidence>
<name>C9MPV4_9BACT</name>
<dbReference type="OrthoDB" id="5383291at2"/>
<keyword evidence="5 6" id="KW-0819">tRNA processing</keyword>
<comment type="similarity">
    <text evidence="6">Belongs to the methyltransferase superfamily. tRNA (adenine-N(6)-)-methyltransferase family.</text>
</comment>
<proteinExistence type="inferred from homology"/>
<comment type="caution">
    <text evidence="8">The sequence shown here is derived from an EMBL/GenBank/DDBJ whole genome shotgun (WGS) entry which is preliminary data.</text>
</comment>
<sequence>MGFTFKNFHITQDKAAMKVGTDGVLLGAWAQGGMRILDIGTGTGLIALMMAQRFPQAHIDAIEIDPKALEDAHVNIESSPFHDRIKLIHSSLQYYKPSLFPPNVDNVYDAIISNPPYFINSLKNPLQERTVARHTVTLTPKELLQHASRLLKDEGILSLIIPSDNKVIIESEAILCGLSTTKIINIKTKTSKSPKRCIIEFKKILSSLTKEEHVTLTQDNGERSEWYHQLTKEFYIK</sequence>
<protein>
    <recommendedName>
        <fullName evidence="6">tRNA1(Val) (adenine(37)-N6)-methyltransferase</fullName>
        <ecNumber evidence="6">2.1.1.223</ecNumber>
    </recommendedName>
    <alternativeName>
        <fullName evidence="6">tRNA m6A37 methyltransferase</fullName>
    </alternativeName>
</protein>